<protein>
    <submittedName>
        <fullName evidence="1">Uncharacterized protein</fullName>
    </submittedName>
</protein>
<dbReference type="Proteomes" id="UP000024376">
    <property type="component" value="Unassembled WGS sequence"/>
</dbReference>
<name>A0A024SFK5_HYPJR</name>
<dbReference type="KEGG" id="trr:M419DRAFT_118129"/>
<organism evidence="1 2">
    <name type="scientific">Hypocrea jecorina (strain ATCC 56765 / BCRC 32924 / NRRL 11460 / Rut C-30)</name>
    <name type="common">Trichoderma reesei</name>
    <dbReference type="NCBI Taxonomy" id="1344414"/>
    <lineage>
        <taxon>Eukaryota</taxon>
        <taxon>Fungi</taxon>
        <taxon>Dikarya</taxon>
        <taxon>Ascomycota</taxon>
        <taxon>Pezizomycotina</taxon>
        <taxon>Sordariomycetes</taxon>
        <taxon>Hypocreomycetidae</taxon>
        <taxon>Hypocreales</taxon>
        <taxon>Hypocreaceae</taxon>
        <taxon>Trichoderma</taxon>
    </lineage>
</organism>
<accession>A0A024SFK5</accession>
<proteinExistence type="predicted"/>
<evidence type="ECO:0000313" key="2">
    <source>
        <dbReference type="Proteomes" id="UP000024376"/>
    </source>
</evidence>
<evidence type="ECO:0000313" key="1">
    <source>
        <dbReference type="EMBL" id="ETS03843.1"/>
    </source>
</evidence>
<dbReference type="AlphaFoldDB" id="A0A024SFK5"/>
<gene>
    <name evidence="1" type="ORF">M419DRAFT_118129</name>
</gene>
<dbReference type="HOGENOM" id="CLU_2706578_0_0_1"/>
<reference evidence="2" key="1">
    <citation type="journal article" date="2013" name="Ind. Biotechnol.">
        <title>Comparative genomics analysis of Trichoderma reesei strains.</title>
        <authorList>
            <person name="Koike H."/>
            <person name="Aerts A."/>
            <person name="LaButti K."/>
            <person name="Grigoriev I.V."/>
            <person name="Baker S.E."/>
        </authorList>
    </citation>
    <scope>NUCLEOTIDE SEQUENCE [LARGE SCALE GENOMIC DNA]</scope>
    <source>
        <strain evidence="2">ATCC 56765 / BCRC 32924 / NRRL 11460 / Rut C-30</strain>
    </source>
</reference>
<sequence length="73" mass="8290">MKAYPDLPRLSLETHQPHLDTTLDAIGRMNPEPEFSNTGVYNWQNACSLLITIDSSISYSNVLSMGFQTVFRR</sequence>
<dbReference type="EMBL" id="KI911142">
    <property type="protein sequence ID" value="ETS03843.1"/>
    <property type="molecule type" value="Genomic_DNA"/>
</dbReference>